<evidence type="ECO:0000313" key="2">
    <source>
        <dbReference type="EMBL" id="MCF2533390.1"/>
    </source>
</evidence>
<evidence type="ECO:0000313" key="3">
    <source>
        <dbReference type="Proteomes" id="UP001165378"/>
    </source>
</evidence>
<dbReference type="InterPro" id="IPR019039">
    <property type="entry name" value="T4-Rnl1-like_N"/>
</dbReference>
<gene>
    <name evidence="2" type="ORF">LZ495_40085</name>
</gene>
<dbReference type="Pfam" id="PF09511">
    <property type="entry name" value="RNA_lig_T4_1"/>
    <property type="match status" value="1"/>
</dbReference>
<name>A0AA41Q9H3_9ACTN</name>
<accession>A0AA41Q9H3</accession>
<keyword evidence="2" id="KW-0436">Ligase</keyword>
<sequence length="384" mass="41708">MSALPAPPAPARPLLSEILDAADLAAEIAAGRVRRTQHPSLPLSVYSYGPQCVFDNHWTDVTRRCRGLVADDRTGELVATAFPKFFNYEQHQADSPYAPELPDGEAFEVYDKVDGSLGIVFHYAGGWHVATKAAFRSEQARWAQDWLDARDTSALVPGVTYLAEIVYPGNRIVVDNGSTESLVLIAVFAADGTELPLPYGVAAWRQLGGRVVRVHQVASLAELARLAKADRGIDGAPVAGTSAEGWVVRFASGVRVKVKLADYVRLHAAVSRTTERSIWEVLAAGGDVAELFERMPDEFRTWILGVAGRLRAAHDAWTDAAQAAYAEIGPQPDRRSFAAAAAAPRYKEYKSALFLLFDGRPVDVLAWRAVKPPVGPPFRPVEPG</sequence>
<evidence type="ECO:0000259" key="1">
    <source>
        <dbReference type="Pfam" id="PF09511"/>
    </source>
</evidence>
<dbReference type="Proteomes" id="UP001165378">
    <property type="component" value="Unassembled WGS sequence"/>
</dbReference>
<organism evidence="2 3">
    <name type="scientific">Yinghuangia soli</name>
    <dbReference type="NCBI Taxonomy" id="2908204"/>
    <lineage>
        <taxon>Bacteria</taxon>
        <taxon>Bacillati</taxon>
        <taxon>Actinomycetota</taxon>
        <taxon>Actinomycetes</taxon>
        <taxon>Kitasatosporales</taxon>
        <taxon>Streptomycetaceae</taxon>
        <taxon>Yinghuangia</taxon>
    </lineage>
</organism>
<proteinExistence type="predicted"/>
<feature type="domain" description="T4 RNA ligase 1-like N-terminal" evidence="1">
    <location>
        <begin position="65"/>
        <end position="259"/>
    </location>
</feature>
<dbReference type="EMBL" id="JAKFHA010000048">
    <property type="protein sequence ID" value="MCF2533390.1"/>
    <property type="molecule type" value="Genomic_DNA"/>
</dbReference>
<dbReference type="RefSeq" id="WP_235058165.1">
    <property type="nucleotide sequence ID" value="NZ_JAKFHA010000048.1"/>
</dbReference>
<keyword evidence="3" id="KW-1185">Reference proteome</keyword>
<protein>
    <submittedName>
        <fullName evidence="2">T4 RnlA family RNA ligase</fullName>
    </submittedName>
</protein>
<comment type="caution">
    <text evidence="2">The sequence shown here is derived from an EMBL/GenBank/DDBJ whole genome shotgun (WGS) entry which is preliminary data.</text>
</comment>
<reference evidence="2" key="1">
    <citation type="submission" date="2022-01" db="EMBL/GenBank/DDBJ databases">
        <title>Genome-Based Taxonomic Classification of the Phylum Actinobacteria.</title>
        <authorList>
            <person name="Gao Y."/>
        </authorList>
    </citation>
    <scope>NUCLEOTIDE SEQUENCE</scope>
    <source>
        <strain evidence="2">KLBMP 8922</strain>
    </source>
</reference>
<dbReference type="AlphaFoldDB" id="A0AA41Q9H3"/>
<dbReference type="GO" id="GO:0016874">
    <property type="term" value="F:ligase activity"/>
    <property type="evidence" value="ECO:0007669"/>
    <property type="project" value="UniProtKB-KW"/>
</dbReference>